<organism evidence="1 2">
    <name type="scientific">Megasphaera cerevisiae DSM 20462</name>
    <dbReference type="NCBI Taxonomy" id="1122219"/>
    <lineage>
        <taxon>Bacteria</taxon>
        <taxon>Bacillati</taxon>
        <taxon>Bacillota</taxon>
        <taxon>Negativicutes</taxon>
        <taxon>Veillonellales</taxon>
        <taxon>Veillonellaceae</taxon>
        <taxon>Megasphaera</taxon>
    </lineage>
</organism>
<accession>A0A0J6WXG4</accession>
<comment type="caution">
    <text evidence="1">The sequence shown here is derived from an EMBL/GenBank/DDBJ whole genome shotgun (WGS) entry which is preliminary data.</text>
</comment>
<name>A0A0J6WXG4_9FIRM</name>
<reference evidence="1 2" key="1">
    <citation type="submission" date="2015-06" db="EMBL/GenBank/DDBJ databases">
        <title>Draft genome sequence of beer spoilage bacterium Megasphaera cerevisiae type strain 20462.</title>
        <authorList>
            <person name="Kutumbaka K."/>
            <person name="Pasmowitz J."/>
            <person name="Mategko J."/>
            <person name="Reyes D."/>
            <person name="Friedrich A."/>
            <person name="Han S."/>
            <person name="Martens-Habbena W."/>
            <person name="Neal-McKinney J."/>
            <person name="Janagama H.K."/>
            <person name="Nadala C."/>
            <person name="Samadpour M."/>
        </authorList>
    </citation>
    <scope>NUCLEOTIDE SEQUENCE [LARGE SCALE GENOMIC DNA]</scope>
    <source>
        <strain evidence="1 2">DSM 20462</strain>
    </source>
</reference>
<dbReference type="AlphaFoldDB" id="A0A0J6WXG4"/>
<protein>
    <recommendedName>
        <fullName evidence="3">TonB-dependent receptor-like beta-barrel domain-containing protein</fullName>
    </recommendedName>
</protein>
<evidence type="ECO:0000313" key="1">
    <source>
        <dbReference type="EMBL" id="KMO87319.1"/>
    </source>
</evidence>
<dbReference type="EMBL" id="LEKT01000007">
    <property type="protein sequence ID" value="KMO87319.1"/>
    <property type="molecule type" value="Genomic_DNA"/>
</dbReference>
<proteinExistence type="predicted"/>
<dbReference type="Proteomes" id="UP000036503">
    <property type="component" value="Unassembled WGS sequence"/>
</dbReference>
<dbReference type="PATRIC" id="fig|1122219.3.peg.2846"/>
<gene>
    <name evidence="1" type="ORF">AB840_03720</name>
</gene>
<evidence type="ECO:0000313" key="2">
    <source>
        <dbReference type="Proteomes" id="UP000036503"/>
    </source>
</evidence>
<keyword evidence="2" id="KW-1185">Reference proteome</keyword>
<dbReference type="InParanoid" id="A0A0J6WXG4"/>
<sequence>MVRTRENNSTILSYYGSGHSAYSGSNILGDVDWLDHRRTNINDGGDWFLSRPVDLSEQRKSGDVRFFGDYRVRSNMFKGENKAVMRETKETHADSDAAKNHADLSGHGLEQRLRIGVDYRIADGLNLQVIGSTAKRDTSYNVADKRGLHDPYLEQEELTKSTKKMGLVCRSYF</sequence>
<dbReference type="RefSeq" id="WP_048513477.1">
    <property type="nucleotide sequence ID" value="NZ_FUXD01000005.1"/>
</dbReference>
<evidence type="ECO:0008006" key="3">
    <source>
        <dbReference type="Google" id="ProtNLM"/>
    </source>
</evidence>